<dbReference type="InterPro" id="IPR003115">
    <property type="entry name" value="ParB_N"/>
</dbReference>
<keyword evidence="6" id="KW-1185">Reference proteome</keyword>
<feature type="compositionally biased region" description="Basic and acidic residues" evidence="3">
    <location>
        <begin position="234"/>
        <end position="256"/>
    </location>
</feature>
<evidence type="ECO:0000313" key="6">
    <source>
        <dbReference type="Proteomes" id="UP000632138"/>
    </source>
</evidence>
<dbReference type="Proteomes" id="UP000632138">
    <property type="component" value="Unassembled WGS sequence"/>
</dbReference>
<keyword evidence="2" id="KW-0159">Chromosome partition</keyword>
<feature type="region of interest" description="Disordered" evidence="3">
    <location>
        <begin position="1"/>
        <end position="40"/>
    </location>
</feature>
<dbReference type="SUPFAM" id="SSF110849">
    <property type="entry name" value="ParB/Sulfiredoxin"/>
    <property type="match status" value="1"/>
</dbReference>
<evidence type="ECO:0000256" key="3">
    <source>
        <dbReference type="SAM" id="MobiDB-lite"/>
    </source>
</evidence>
<comment type="similarity">
    <text evidence="1">Belongs to the ParB family.</text>
</comment>
<dbReference type="PANTHER" id="PTHR33375:SF1">
    <property type="entry name" value="CHROMOSOME-PARTITIONING PROTEIN PARB-RELATED"/>
    <property type="match status" value="1"/>
</dbReference>
<name>A0ABS2AGJ6_9ACTN</name>
<accession>A0ABS2AGJ6</accession>
<organism evidence="5 6">
    <name type="scientific">Paractinoplanes ovalisporus</name>
    <dbReference type="NCBI Taxonomy" id="2810368"/>
    <lineage>
        <taxon>Bacteria</taxon>
        <taxon>Bacillati</taxon>
        <taxon>Actinomycetota</taxon>
        <taxon>Actinomycetes</taxon>
        <taxon>Micromonosporales</taxon>
        <taxon>Micromonosporaceae</taxon>
        <taxon>Paractinoplanes</taxon>
    </lineage>
</organism>
<sequence>MAPATPGASDNIPESRNTRTTEFAKVRPDQLADNPRNPPRRIEDLEDMANVAEYGILQPVLVTTRENFLKDNRVFADVIGDAPYVILAGHRRKAAALMYNLEEVPVHIRHDLSANGGDAIVRLVENLSRKTLDPISEALDYQRLREENGLSVRDIARRVGIPSHAVVSKRLKLLTLPTALQEAIAKLELRVTDAEALGKLDTGELQVQAWEIMRTHNMSVAQAMTEVQRRPRRRDSSDGRQRHSAGDRPGSSHEATDTDASGSELDAAQKSNEARFAVCQLLAKQGPDSDDVTRFIAAYAVQGTSSSWHRDAVRLAHRWLRRAEVGPVDNDPQLYLAAVDPEDVVHVAFVMALASDEMRIRDRRRRWDHRDIAHLSRLEAAGHTLTDWERQRAAEAR</sequence>
<evidence type="ECO:0000313" key="5">
    <source>
        <dbReference type="EMBL" id="MBM2618940.1"/>
    </source>
</evidence>
<reference evidence="5 6" key="1">
    <citation type="submission" date="2021-01" db="EMBL/GenBank/DDBJ databases">
        <title>Actinoplanes sp. nov. LDG1-06 isolated from lichen.</title>
        <authorList>
            <person name="Saeng-In P."/>
            <person name="Phongsopitanun W."/>
            <person name="Kanchanasin P."/>
            <person name="Yuki M."/>
            <person name="Kudo T."/>
            <person name="Ohkuma M."/>
            <person name="Tanasupawat S."/>
        </authorList>
    </citation>
    <scope>NUCLEOTIDE SEQUENCE [LARGE SCALE GENOMIC DNA]</scope>
    <source>
        <strain evidence="5 6">LDG1-06</strain>
    </source>
</reference>
<comment type="caution">
    <text evidence="5">The sequence shown here is derived from an EMBL/GenBank/DDBJ whole genome shotgun (WGS) entry which is preliminary data.</text>
</comment>
<evidence type="ECO:0000256" key="2">
    <source>
        <dbReference type="ARBA" id="ARBA00022829"/>
    </source>
</evidence>
<dbReference type="Pfam" id="PF17762">
    <property type="entry name" value="HTH_ParB"/>
    <property type="match status" value="1"/>
</dbReference>
<dbReference type="SUPFAM" id="SSF109709">
    <property type="entry name" value="KorB DNA-binding domain-like"/>
    <property type="match status" value="1"/>
</dbReference>
<dbReference type="Gene3D" id="3.90.1530.10">
    <property type="entry name" value="Conserved hypothetical protein from pyrococcus furiosus pfu- 392566-001, ParB domain"/>
    <property type="match status" value="1"/>
</dbReference>
<dbReference type="EMBL" id="JAENHP010000008">
    <property type="protein sequence ID" value="MBM2618940.1"/>
    <property type="molecule type" value="Genomic_DNA"/>
</dbReference>
<dbReference type="Gene3D" id="1.10.10.2830">
    <property type="match status" value="1"/>
</dbReference>
<protein>
    <submittedName>
        <fullName evidence="5">ParB/RepB/Spo0J family partition protein</fullName>
    </submittedName>
</protein>
<dbReference type="PANTHER" id="PTHR33375">
    <property type="entry name" value="CHROMOSOME-PARTITIONING PROTEIN PARB-RELATED"/>
    <property type="match status" value="1"/>
</dbReference>
<evidence type="ECO:0000256" key="1">
    <source>
        <dbReference type="ARBA" id="ARBA00006295"/>
    </source>
</evidence>
<feature type="region of interest" description="Disordered" evidence="3">
    <location>
        <begin position="222"/>
        <end position="269"/>
    </location>
</feature>
<proteinExistence type="inferred from homology"/>
<dbReference type="Pfam" id="PF02195">
    <property type="entry name" value="ParB_N"/>
    <property type="match status" value="1"/>
</dbReference>
<dbReference type="RefSeq" id="WP_203378942.1">
    <property type="nucleotide sequence ID" value="NZ_JAENHP010000008.1"/>
</dbReference>
<dbReference type="InterPro" id="IPR050336">
    <property type="entry name" value="Chromosome_partition/occlusion"/>
</dbReference>
<evidence type="ECO:0000259" key="4">
    <source>
        <dbReference type="SMART" id="SM00470"/>
    </source>
</evidence>
<feature type="domain" description="ParB-like N-terminal" evidence="4">
    <location>
        <begin position="24"/>
        <end position="127"/>
    </location>
</feature>
<dbReference type="InterPro" id="IPR004437">
    <property type="entry name" value="ParB/RepB/Spo0J"/>
</dbReference>
<dbReference type="NCBIfam" id="TIGR00180">
    <property type="entry name" value="parB_part"/>
    <property type="match status" value="1"/>
</dbReference>
<dbReference type="InterPro" id="IPR041468">
    <property type="entry name" value="HTH_ParB/Spo0J"/>
</dbReference>
<feature type="compositionally biased region" description="Basic and acidic residues" evidence="3">
    <location>
        <begin position="16"/>
        <end position="30"/>
    </location>
</feature>
<dbReference type="SMART" id="SM00470">
    <property type="entry name" value="ParB"/>
    <property type="match status" value="1"/>
</dbReference>
<dbReference type="InterPro" id="IPR036086">
    <property type="entry name" value="ParB/Sulfiredoxin_sf"/>
</dbReference>
<gene>
    <name evidence="5" type="ORF">JIG36_25605</name>
</gene>